<dbReference type="Proteomes" id="UP000241167">
    <property type="component" value="Unassembled WGS sequence"/>
</dbReference>
<organism evidence="2 3">
    <name type="scientific">Allosphingosinicella deserti</name>
    <dbReference type="NCBI Taxonomy" id="2116704"/>
    <lineage>
        <taxon>Bacteria</taxon>
        <taxon>Pseudomonadati</taxon>
        <taxon>Pseudomonadota</taxon>
        <taxon>Alphaproteobacteria</taxon>
        <taxon>Sphingomonadales</taxon>
        <taxon>Sphingomonadaceae</taxon>
        <taxon>Allosphingosinicella</taxon>
    </lineage>
</organism>
<dbReference type="PANTHER" id="PTHR39199">
    <property type="entry name" value="BLR5128 PROTEIN"/>
    <property type="match status" value="1"/>
</dbReference>
<evidence type="ECO:0000313" key="2">
    <source>
        <dbReference type="EMBL" id="PSJ39964.1"/>
    </source>
</evidence>
<protein>
    <recommendedName>
        <fullName evidence="1">DUF2241 domain-containing protein</fullName>
    </recommendedName>
</protein>
<reference evidence="2 3" key="1">
    <citation type="submission" date="2018-03" db="EMBL/GenBank/DDBJ databases">
        <title>The draft genome of Sphingosinicella sp. GL-C-18.</title>
        <authorList>
            <person name="Liu L."/>
            <person name="Li L."/>
            <person name="Liang L."/>
            <person name="Zhang X."/>
            <person name="Wang T."/>
        </authorList>
    </citation>
    <scope>NUCLEOTIDE SEQUENCE [LARGE SCALE GENOMIC DNA]</scope>
    <source>
        <strain evidence="2 3">GL-C-18</strain>
    </source>
</reference>
<keyword evidence="3" id="KW-1185">Reference proteome</keyword>
<feature type="domain" description="DUF2241" evidence="1">
    <location>
        <begin position="1"/>
        <end position="63"/>
    </location>
</feature>
<sequence>MIAAMTPLLREGEFIFCSTRDAALADRCWGLAVAMFMEAEGHSFVLALADALELGFDCAQPMRQITLGVHSALDGVGLTAAVSAALAACDIPCNVIAAYHHDHLFVPAALAEPALAALDALQTTYR</sequence>
<dbReference type="InterPro" id="IPR018717">
    <property type="entry name" value="DUF2241"/>
</dbReference>
<dbReference type="PANTHER" id="PTHR39199:SF1">
    <property type="entry name" value="BLR5128 PROTEIN"/>
    <property type="match status" value="1"/>
</dbReference>
<dbReference type="Pfam" id="PF10000">
    <property type="entry name" value="ACT_3"/>
    <property type="match status" value="1"/>
</dbReference>
<accession>A0A2P7QPT1</accession>
<name>A0A2P7QPT1_9SPHN</name>
<evidence type="ECO:0000259" key="1">
    <source>
        <dbReference type="Pfam" id="PF10000"/>
    </source>
</evidence>
<comment type="caution">
    <text evidence="2">The sequence shown here is derived from an EMBL/GenBank/DDBJ whole genome shotgun (WGS) entry which is preliminary data.</text>
</comment>
<dbReference type="Gene3D" id="3.30.2130.10">
    <property type="entry name" value="VC0802-like"/>
    <property type="match status" value="1"/>
</dbReference>
<dbReference type="EMBL" id="PXYI01000004">
    <property type="protein sequence ID" value="PSJ39964.1"/>
    <property type="molecule type" value="Genomic_DNA"/>
</dbReference>
<dbReference type="InterPro" id="IPR045865">
    <property type="entry name" value="ACT-like_dom_sf"/>
</dbReference>
<evidence type="ECO:0000313" key="3">
    <source>
        <dbReference type="Proteomes" id="UP000241167"/>
    </source>
</evidence>
<dbReference type="AlphaFoldDB" id="A0A2P7QPT1"/>
<dbReference type="SUPFAM" id="SSF55021">
    <property type="entry name" value="ACT-like"/>
    <property type="match status" value="2"/>
</dbReference>
<dbReference type="OrthoDB" id="517867at2"/>
<gene>
    <name evidence="2" type="ORF">C7I55_12685</name>
</gene>
<proteinExistence type="predicted"/>